<accession>A0A8R1IJW0</accession>
<evidence type="ECO:0000313" key="1">
    <source>
        <dbReference type="EnsemblMetazoa" id="CJA33686.1"/>
    </source>
</evidence>
<evidence type="ECO:0000313" key="2">
    <source>
        <dbReference type="Proteomes" id="UP000005237"/>
    </source>
</evidence>
<dbReference type="EnsemblMetazoa" id="CJA33686.1">
    <property type="protein sequence ID" value="CJA33686.1"/>
    <property type="gene ID" value="WBGene00209533"/>
</dbReference>
<reference evidence="2" key="1">
    <citation type="submission" date="2010-08" db="EMBL/GenBank/DDBJ databases">
        <authorList>
            <consortium name="Caenorhabditis japonica Sequencing Consortium"/>
            <person name="Wilson R.K."/>
        </authorList>
    </citation>
    <scope>NUCLEOTIDE SEQUENCE [LARGE SCALE GENOMIC DNA]</scope>
    <source>
        <strain evidence="2">DF5081</strain>
    </source>
</reference>
<organism evidence="1 2">
    <name type="scientific">Caenorhabditis japonica</name>
    <dbReference type="NCBI Taxonomy" id="281687"/>
    <lineage>
        <taxon>Eukaryota</taxon>
        <taxon>Metazoa</taxon>
        <taxon>Ecdysozoa</taxon>
        <taxon>Nematoda</taxon>
        <taxon>Chromadorea</taxon>
        <taxon>Rhabditida</taxon>
        <taxon>Rhabditina</taxon>
        <taxon>Rhabditomorpha</taxon>
        <taxon>Rhabditoidea</taxon>
        <taxon>Rhabditidae</taxon>
        <taxon>Peloderinae</taxon>
        <taxon>Caenorhabditis</taxon>
    </lineage>
</organism>
<dbReference type="Proteomes" id="UP000005237">
    <property type="component" value="Unassembled WGS sequence"/>
</dbReference>
<proteinExistence type="predicted"/>
<protein>
    <submittedName>
        <fullName evidence="1">Uncharacterized protein</fullName>
    </submittedName>
</protein>
<name>A0A8R1IJW0_CAEJA</name>
<sequence>MTNASVVATLAGRRRECIGLPRGFFRRTDDK</sequence>
<reference evidence="1" key="2">
    <citation type="submission" date="2022-06" db="UniProtKB">
        <authorList>
            <consortium name="EnsemblMetazoa"/>
        </authorList>
    </citation>
    <scope>IDENTIFICATION</scope>
    <source>
        <strain evidence="1">DF5081</strain>
    </source>
</reference>
<keyword evidence="2" id="KW-1185">Reference proteome</keyword>